<reference evidence="4 5" key="1">
    <citation type="journal article" date="2018" name="Sci. Rep.">
        <title>Genomic signatures of local adaptation to the degree of environmental predictability in rotifers.</title>
        <authorList>
            <person name="Franch-Gras L."/>
            <person name="Hahn C."/>
            <person name="Garcia-Roger E.M."/>
            <person name="Carmona M.J."/>
            <person name="Serra M."/>
            <person name="Gomez A."/>
        </authorList>
    </citation>
    <scope>NUCLEOTIDE SEQUENCE [LARGE SCALE GENOMIC DNA]</scope>
    <source>
        <strain evidence="4">HYR1</strain>
    </source>
</reference>
<feature type="domain" description="RRM" evidence="3">
    <location>
        <begin position="8"/>
        <end position="79"/>
    </location>
</feature>
<evidence type="ECO:0000313" key="4">
    <source>
        <dbReference type="EMBL" id="RNA44448.1"/>
    </source>
</evidence>
<proteinExistence type="predicted"/>
<dbReference type="PANTHER" id="PTHR48027">
    <property type="entry name" value="HETEROGENEOUS NUCLEAR RIBONUCLEOPROTEIN 87F-RELATED"/>
    <property type="match status" value="1"/>
</dbReference>
<dbReference type="SMART" id="SM00360">
    <property type="entry name" value="RRM"/>
    <property type="match status" value="1"/>
</dbReference>
<comment type="caution">
    <text evidence="4">The sequence shown here is derived from an EMBL/GenBank/DDBJ whole genome shotgun (WGS) entry which is preliminary data.</text>
</comment>
<evidence type="ECO:0000313" key="5">
    <source>
        <dbReference type="Proteomes" id="UP000276133"/>
    </source>
</evidence>
<protein>
    <submittedName>
        <fullName evidence="4">Polyadenylate-binding 7</fullName>
    </submittedName>
</protein>
<accession>A0A3M7T978</accession>
<dbReference type="Gene3D" id="3.30.70.330">
    <property type="match status" value="1"/>
</dbReference>
<dbReference type="CDD" id="cd00590">
    <property type="entry name" value="RRM_SF"/>
    <property type="match status" value="1"/>
</dbReference>
<dbReference type="GO" id="GO:0003723">
    <property type="term" value="F:RNA binding"/>
    <property type="evidence" value="ECO:0007669"/>
    <property type="project" value="UniProtKB-UniRule"/>
</dbReference>
<dbReference type="EMBL" id="REGN01000100">
    <property type="protein sequence ID" value="RNA44448.1"/>
    <property type="molecule type" value="Genomic_DNA"/>
</dbReference>
<name>A0A3M7T978_BRAPC</name>
<dbReference type="Proteomes" id="UP000276133">
    <property type="component" value="Unassembled WGS sequence"/>
</dbReference>
<dbReference type="Pfam" id="PF00076">
    <property type="entry name" value="RRM_1"/>
    <property type="match status" value="1"/>
</dbReference>
<dbReference type="SUPFAM" id="SSF54928">
    <property type="entry name" value="RNA-binding domain, RBD"/>
    <property type="match status" value="1"/>
</dbReference>
<keyword evidence="1 2" id="KW-0694">RNA-binding</keyword>
<sequence>MASKCASKTLFVGNLHASLEENDLLEIFKPFGRIIECCKRWCHYGFIQFATEDEAKLAFSNLNGSKVRGRPMRIEFQRKKIRNIQALIEAEVGSKAKGQHGFDSFSYFSLVLKSITNVDQNSRCDKNNNKNSRAMYESSSIGSSCSSPLSQREDTASPAIRLFRSINSSNTIYVQPSDIIIPLNEGDYTEYKLFPSGDTSIDCSQHPLSTILKNWNNSANESNELYSPPISPASSDASCSNSSSLVSSPRSQKFKIGEEKFQVYTCKFLTHCVLGRKWSILIANYAIDED</sequence>
<evidence type="ECO:0000256" key="2">
    <source>
        <dbReference type="PROSITE-ProRule" id="PRU00176"/>
    </source>
</evidence>
<gene>
    <name evidence="4" type="ORF">BpHYR1_002092</name>
</gene>
<keyword evidence="5" id="KW-1185">Reference proteome</keyword>
<dbReference type="InterPro" id="IPR035979">
    <property type="entry name" value="RBD_domain_sf"/>
</dbReference>
<evidence type="ECO:0000259" key="3">
    <source>
        <dbReference type="PROSITE" id="PS50102"/>
    </source>
</evidence>
<dbReference type="InterPro" id="IPR052462">
    <property type="entry name" value="SLIRP/GR-RBP-like"/>
</dbReference>
<dbReference type="OrthoDB" id="439808at2759"/>
<dbReference type="AlphaFoldDB" id="A0A3M7T978"/>
<dbReference type="InterPro" id="IPR000504">
    <property type="entry name" value="RRM_dom"/>
</dbReference>
<evidence type="ECO:0000256" key="1">
    <source>
        <dbReference type="ARBA" id="ARBA00022884"/>
    </source>
</evidence>
<dbReference type="InterPro" id="IPR012677">
    <property type="entry name" value="Nucleotide-bd_a/b_plait_sf"/>
</dbReference>
<organism evidence="4 5">
    <name type="scientific">Brachionus plicatilis</name>
    <name type="common">Marine rotifer</name>
    <name type="synonym">Brachionus muelleri</name>
    <dbReference type="NCBI Taxonomy" id="10195"/>
    <lineage>
        <taxon>Eukaryota</taxon>
        <taxon>Metazoa</taxon>
        <taxon>Spiralia</taxon>
        <taxon>Gnathifera</taxon>
        <taxon>Rotifera</taxon>
        <taxon>Eurotatoria</taxon>
        <taxon>Monogononta</taxon>
        <taxon>Pseudotrocha</taxon>
        <taxon>Ploima</taxon>
        <taxon>Brachionidae</taxon>
        <taxon>Brachionus</taxon>
    </lineage>
</organism>
<dbReference type="STRING" id="10195.A0A3M7T978"/>
<dbReference type="PROSITE" id="PS50102">
    <property type="entry name" value="RRM"/>
    <property type="match status" value="1"/>
</dbReference>